<evidence type="ECO:0000313" key="2">
    <source>
        <dbReference type="Proteomes" id="UP000679848"/>
    </source>
</evidence>
<proteinExistence type="predicted"/>
<dbReference type="KEGG" id="pfaa:MM59RIKEN_27490"/>
<dbReference type="AlphaFoldDB" id="A0A810QAY1"/>
<dbReference type="Proteomes" id="UP000679848">
    <property type="component" value="Chromosome"/>
</dbReference>
<reference evidence="1" key="1">
    <citation type="submission" date="2020-09" db="EMBL/GenBank/DDBJ databases">
        <title>New species isolated from human feces.</title>
        <authorList>
            <person name="Kitahara M."/>
            <person name="Shigeno Y."/>
            <person name="Shime M."/>
            <person name="Matsumoto Y."/>
            <person name="Nakamura S."/>
            <person name="Motooka D."/>
            <person name="Fukuoka S."/>
            <person name="Nishikawa H."/>
            <person name="Benno Y."/>
        </authorList>
    </citation>
    <scope>NUCLEOTIDE SEQUENCE</scope>
    <source>
        <strain evidence="1">MM59</strain>
    </source>
</reference>
<evidence type="ECO:0000313" key="1">
    <source>
        <dbReference type="EMBL" id="BCK85430.1"/>
    </source>
</evidence>
<name>A0A810QAY1_9FIRM</name>
<sequence>MTRGLTLDTASKPTMLQSASMPLYANSDWDALRTAIRSLNCKDYRQVKIVRIKHPQCMSGIQVSRSYWEEIRHLPDAALVNDFEPIVLRCGRNSGRWCPTLRDPHENPYRF</sequence>
<organism evidence="1 2">
    <name type="scientific">Pusillibacter faecalis</name>
    <dbReference type="NCBI Taxonomy" id="2714358"/>
    <lineage>
        <taxon>Bacteria</taxon>
        <taxon>Bacillati</taxon>
        <taxon>Bacillota</taxon>
        <taxon>Clostridia</taxon>
        <taxon>Eubacteriales</taxon>
        <taxon>Oscillospiraceae</taxon>
        <taxon>Pusillibacter</taxon>
    </lineage>
</organism>
<gene>
    <name evidence="1" type="ORF">MM59RIKEN_27490</name>
</gene>
<dbReference type="RefSeq" id="WP_187030563.1">
    <property type="nucleotide sequence ID" value="NZ_AP023420.1"/>
</dbReference>
<protein>
    <submittedName>
        <fullName evidence="1">Uncharacterized protein</fullName>
    </submittedName>
</protein>
<accession>A0A810QAY1</accession>
<keyword evidence="2" id="KW-1185">Reference proteome</keyword>
<dbReference type="EMBL" id="AP023420">
    <property type="protein sequence ID" value="BCK85430.1"/>
    <property type="molecule type" value="Genomic_DNA"/>
</dbReference>